<dbReference type="EMBL" id="RIBY02002334">
    <property type="protein sequence ID" value="KAH9819337.1"/>
    <property type="molecule type" value="Genomic_DNA"/>
</dbReference>
<reference evidence="2 3" key="2">
    <citation type="journal article" date="2021" name="Curr. Genet.">
        <title>Genetic response to nitrogen starvation in the aggressive Eucalyptus foliar pathogen Teratosphaeria destructans.</title>
        <authorList>
            <person name="Havenga M."/>
            <person name="Wingfield B.D."/>
            <person name="Wingfield M.J."/>
            <person name="Dreyer L.L."/>
            <person name="Roets F."/>
            <person name="Aylward J."/>
        </authorList>
    </citation>
    <scope>NUCLEOTIDE SEQUENCE [LARGE SCALE GENOMIC DNA]</scope>
    <source>
        <strain evidence="2">CMW44962</strain>
    </source>
</reference>
<evidence type="ECO:0000256" key="1">
    <source>
        <dbReference type="SAM" id="MobiDB-lite"/>
    </source>
</evidence>
<feature type="compositionally biased region" description="Basic and acidic residues" evidence="1">
    <location>
        <begin position="371"/>
        <end position="380"/>
    </location>
</feature>
<dbReference type="OrthoDB" id="3900350at2759"/>
<gene>
    <name evidence="2" type="ORF">Tdes44962_MAKER05283</name>
</gene>
<protein>
    <submittedName>
        <fullName evidence="2">Uncharacterized protein</fullName>
    </submittedName>
</protein>
<proteinExistence type="predicted"/>
<feature type="region of interest" description="Disordered" evidence="1">
    <location>
        <begin position="66"/>
        <end position="110"/>
    </location>
</feature>
<sequence>MASTQPETSLTSKMIHHQRALNRKPMERVDIYICDQDGENAVFVRTVPLWLIVRFSKAAMRAFPKSKDHAEAKDNTHPASGQSQDHKDGGISTDESDLANVGCRGSSADDGEASWAVVKDKHTVRQREPASNIEQSWTWNSAQTVKNKEQLFLKLDGAYEPVHHSAISTCLDWMYLNSDIHNYAPLRAFHISGRVSLHALVNAYAAVLTLDMRPFPREVRHNLLTFLTEEPPDASDLNYLFYRLPDTDVALTRAITSIVEAQEKGTYEDNAGLQQLLSQEAWLRYRFKKLRGHRNKSRKEHNARSSMDEQWQVLEEAVAKEDKEQQEVTAPKHRRPRRNQQGNDVRPAVGTARSAAQAKPETKAEPMNVAKEVEGGEKGPKVNSGSVATTKKARSSKEGNGRGKGGRHVPGAEYPEPRGE</sequence>
<comment type="caution">
    <text evidence="2">The sequence shown here is derived from an EMBL/GenBank/DDBJ whole genome shotgun (WGS) entry which is preliminary data.</text>
</comment>
<feature type="region of interest" description="Disordered" evidence="1">
    <location>
        <begin position="319"/>
        <end position="420"/>
    </location>
</feature>
<evidence type="ECO:0000313" key="3">
    <source>
        <dbReference type="Proteomes" id="UP001138500"/>
    </source>
</evidence>
<keyword evidence="3" id="KW-1185">Reference proteome</keyword>
<feature type="compositionally biased region" description="Basic and acidic residues" evidence="1">
    <location>
        <begin position="66"/>
        <end position="76"/>
    </location>
</feature>
<feature type="compositionally biased region" description="Polar residues" evidence="1">
    <location>
        <begin position="1"/>
        <end position="12"/>
    </location>
</feature>
<reference evidence="2 3" key="1">
    <citation type="journal article" date="2018" name="IMA Fungus">
        <title>IMA Genome-F 10: Nine draft genome sequences of Claviceps purpurea s.lat., including C. arundinis, C. humidiphila, and C. cf. spartinae, pseudomolecules for the pitch canker pathogen Fusarium circinatum, draft genome of Davidsoniella eucalypti, Grosmannia galeiformis, Quambalaria eucalypti, and Teratosphaeria destructans.</title>
        <authorList>
            <person name="Wingfield B.D."/>
            <person name="Liu M."/>
            <person name="Nguyen H.D."/>
            <person name="Lane F.A."/>
            <person name="Morgan S.W."/>
            <person name="De Vos L."/>
            <person name="Wilken P.M."/>
            <person name="Duong T.A."/>
            <person name="Aylward J."/>
            <person name="Coetzee M.P."/>
            <person name="Dadej K."/>
            <person name="De Beer Z.W."/>
            <person name="Findlay W."/>
            <person name="Havenga M."/>
            <person name="Kolarik M."/>
            <person name="Menzies J.G."/>
            <person name="Naidoo K."/>
            <person name="Pochopski O."/>
            <person name="Shoukouhi P."/>
            <person name="Santana Q.C."/>
            <person name="Seifert K.A."/>
            <person name="Soal N."/>
            <person name="Steenkamp E.T."/>
            <person name="Tatham C.T."/>
            <person name="van der Nest M.A."/>
            <person name="Wingfield M.J."/>
        </authorList>
    </citation>
    <scope>NUCLEOTIDE SEQUENCE [LARGE SCALE GENOMIC DNA]</scope>
    <source>
        <strain evidence="2">CMW44962</strain>
    </source>
</reference>
<organism evidence="2 3">
    <name type="scientific">Teratosphaeria destructans</name>
    <dbReference type="NCBI Taxonomy" id="418781"/>
    <lineage>
        <taxon>Eukaryota</taxon>
        <taxon>Fungi</taxon>
        <taxon>Dikarya</taxon>
        <taxon>Ascomycota</taxon>
        <taxon>Pezizomycotina</taxon>
        <taxon>Dothideomycetes</taxon>
        <taxon>Dothideomycetidae</taxon>
        <taxon>Mycosphaerellales</taxon>
        <taxon>Teratosphaeriaceae</taxon>
        <taxon>Teratosphaeria</taxon>
    </lineage>
</organism>
<name>A0A9W7VZA4_9PEZI</name>
<dbReference type="AlphaFoldDB" id="A0A9W7VZA4"/>
<feature type="region of interest" description="Disordered" evidence="1">
    <location>
        <begin position="1"/>
        <end position="21"/>
    </location>
</feature>
<dbReference type="Proteomes" id="UP001138500">
    <property type="component" value="Unassembled WGS sequence"/>
</dbReference>
<evidence type="ECO:0000313" key="2">
    <source>
        <dbReference type="EMBL" id="KAH9819337.1"/>
    </source>
</evidence>
<accession>A0A9W7VZA4</accession>